<comment type="similarity">
    <text evidence="2">Belongs to the DedA family.</text>
</comment>
<accession>A0A8J3N867</accession>
<keyword evidence="4 7" id="KW-0812">Transmembrane</keyword>
<name>A0A8J3N867_9CHLR</name>
<organism evidence="9 10">
    <name type="scientific">Reticulibacter mediterranei</name>
    <dbReference type="NCBI Taxonomy" id="2778369"/>
    <lineage>
        <taxon>Bacteria</taxon>
        <taxon>Bacillati</taxon>
        <taxon>Chloroflexota</taxon>
        <taxon>Ktedonobacteria</taxon>
        <taxon>Ktedonobacterales</taxon>
        <taxon>Reticulibacteraceae</taxon>
        <taxon>Reticulibacter</taxon>
    </lineage>
</organism>
<feature type="transmembrane region" description="Helical" evidence="7">
    <location>
        <begin position="203"/>
        <end position="222"/>
    </location>
</feature>
<feature type="transmembrane region" description="Helical" evidence="7">
    <location>
        <begin position="133"/>
        <end position="153"/>
    </location>
</feature>
<dbReference type="GO" id="GO:0005886">
    <property type="term" value="C:plasma membrane"/>
    <property type="evidence" value="ECO:0007669"/>
    <property type="project" value="UniProtKB-SubCell"/>
</dbReference>
<feature type="transmembrane region" description="Helical" evidence="7">
    <location>
        <begin position="75"/>
        <end position="96"/>
    </location>
</feature>
<feature type="transmembrane region" description="Helical" evidence="7">
    <location>
        <begin position="40"/>
        <end position="63"/>
    </location>
</feature>
<dbReference type="InterPro" id="IPR051311">
    <property type="entry name" value="DedA_domain"/>
</dbReference>
<protein>
    <recommendedName>
        <fullName evidence="8">VTT domain-containing protein</fullName>
    </recommendedName>
</protein>
<keyword evidence="10" id="KW-1185">Reference proteome</keyword>
<keyword evidence="6 7" id="KW-0472">Membrane</keyword>
<evidence type="ECO:0000256" key="2">
    <source>
        <dbReference type="ARBA" id="ARBA00010792"/>
    </source>
</evidence>
<dbReference type="Proteomes" id="UP000597444">
    <property type="component" value="Unassembled WGS sequence"/>
</dbReference>
<reference evidence="9" key="1">
    <citation type="submission" date="2020-10" db="EMBL/GenBank/DDBJ databases">
        <title>Taxonomic study of unclassified bacteria belonging to the class Ktedonobacteria.</title>
        <authorList>
            <person name="Yabe S."/>
            <person name="Wang C.M."/>
            <person name="Zheng Y."/>
            <person name="Sakai Y."/>
            <person name="Cavaletti L."/>
            <person name="Monciardini P."/>
            <person name="Donadio S."/>
        </authorList>
    </citation>
    <scope>NUCLEOTIDE SEQUENCE</scope>
    <source>
        <strain evidence="9">ID150040</strain>
    </source>
</reference>
<dbReference type="PANTHER" id="PTHR42709">
    <property type="entry name" value="ALKALINE PHOSPHATASE LIKE PROTEIN"/>
    <property type="match status" value="1"/>
</dbReference>
<evidence type="ECO:0000256" key="7">
    <source>
        <dbReference type="SAM" id="Phobius"/>
    </source>
</evidence>
<feature type="domain" description="VTT" evidence="8">
    <location>
        <begin position="55"/>
        <end position="181"/>
    </location>
</feature>
<keyword evidence="5 7" id="KW-1133">Transmembrane helix</keyword>
<dbReference type="Pfam" id="PF09335">
    <property type="entry name" value="VTT_dom"/>
    <property type="match status" value="1"/>
</dbReference>
<sequence>MIHQLSIVAARVLTPPGQMLVALDVLTILRDALNTLGYPAVALFVMIQCSGIPFPGGTMLLLASFYAATTNRLQISIIIACASLGAIVGDNIGYHIGRTGGKAVIERYGRYIFLKPEHLERAERFFAKHGNKAVFFGRFIAVLRTWTAFLAGVNHMNWRIFFIYNVVSGILWATIYGLLGYYAGRVFYNNFSMVEHLVKTVSWSLAGVIAFVVAIIIAVIYIRRKRAKRRKS</sequence>
<gene>
    <name evidence="9" type="ORF">KSF_079850</name>
</gene>
<evidence type="ECO:0000256" key="4">
    <source>
        <dbReference type="ARBA" id="ARBA00022692"/>
    </source>
</evidence>
<evidence type="ECO:0000259" key="8">
    <source>
        <dbReference type="Pfam" id="PF09335"/>
    </source>
</evidence>
<dbReference type="EMBL" id="BNJK01000002">
    <property type="protein sequence ID" value="GHO97937.1"/>
    <property type="molecule type" value="Genomic_DNA"/>
</dbReference>
<dbReference type="PANTHER" id="PTHR42709:SF6">
    <property type="entry name" value="UNDECAPRENYL PHOSPHATE TRANSPORTER A"/>
    <property type="match status" value="1"/>
</dbReference>
<feature type="transmembrane region" description="Helical" evidence="7">
    <location>
        <begin position="160"/>
        <end position="183"/>
    </location>
</feature>
<dbReference type="AlphaFoldDB" id="A0A8J3N867"/>
<comment type="caution">
    <text evidence="9">The sequence shown here is derived from an EMBL/GenBank/DDBJ whole genome shotgun (WGS) entry which is preliminary data.</text>
</comment>
<dbReference type="RefSeq" id="WP_220208713.1">
    <property type="nucleotide sequence ID" value="NZ_BNJK01000002.1"/>
</dbReference>
<comment type="subcellular location">
    <subcellularLocation>
        <location evidence="1">Cell membrane</location>
        <topology evidence="1">Multi-pass membrane protein</topology>
    </subcellularLocation>
</comment>
<evidence type="ECO:0000256" key="5">
    <source>
        <dbReference type="ARBA" id="ARBA00022989"/>
    </source>
</evidence>
<evidence type="ECO:0000256" key="6">
    <source>
        <dbReference type="ARBA" id="ARBA00023136"/>
    </source>
</evidence>
<evidence type="ECO:0000313" key="10">
    <source>
        <dbReference type="Proteomes" id="UP000597444"/>
    </source>
</evidence>
<evidence type="ECO:0000313" key="9">
    <source>
        <dbReference type="EMBL" id="GHO97937.1"/>
    </source>
</evidence>
<proteinExistence type="inferred from homology"/>
<evidence type="ECO:0000256" key="1">
    <source>
        <dbReference type="ARBA" id="ARBA00004651"/>
    </source>
</evidence>
<dbReference type="InterPro" id="IPR032816">
    <property type="entry name" value="VTT_dom"/>
</dbReference>
<keyword evidence="3" id="KW-1003">Cell membrane</keyword>
<evidence type="ECO:0000256" key="3">
    <source>
        <dbReference type="ARBA" id="ARBA00022475"/>
    </source>
</evidence>